<proteinExistence type="predicted"/>
<sequence>MQGGVLLGVCRLDSMPPASPAVLIHHTSHIRHSKMGNTNTACQMHNYSKRNVRVFVTDKTQEIDAFITSVSGSKDKILSVLPGGKKFSFRKDITCIRVLASQKQEVPWEADHFVSIFVEDEDDENICSKQIIHNMPLTAPVTVLLYDV</sequence>
<dbReference type="Proteomes" id="UP001279410">
    <property type="component" value="Unassembled WGS sequence"/>
</dbReference>
<dbReference type="AlphaFoldDB" id="A0AAD3MDI9"/>
<protein>
    <submittedName>
        <fullName evidence="1">Uncharacterized protein</fullName>
    </submittedName>
</protein>
<gene>
    <name evidence="1" type="ORF">AKAME5_000471200</name>
</gene>
<evidence type="ECO:0000313" key="1">
    <source>
        <dbReference type="EMBL" id="GLD51711.1"/>
    </source>
</evidence>
<reference evidence="1" key="1">
    <citation type="submission" date="2022-08" db="EMBL/GenBank/DDBJ databases">
        <title>Genome sequencing of akame (Lates japonicus).</title>
        <authorList>
            <person name="Hashiguchi Y."/>
            <person name="Takahashi H."/>
        </authorList>
    </citation>
    <scope>NUCLEOTIDE SEQUENCE</scope>
    <source>
        <strain evidence="1">Kochi</strain>
    </source>
</reference>
<comment type="caution">
    <text evidence="1">The sequence shown here is derived from an EMBL/GenBank/DDBJ whole genome shotgun (WGS) entry which is preliminary data.</text>
</comment>
<organism evidence="1 2">
    <name type="scientific">Lates japonicus</name>
    <name type="common">Japanese lates</name>
    <dbReference type="NCBI Taxonomy" id="270547"/>
    <lineage>
        <taxon>Eukaryota</taxon>
        <taxon>Metazoa</taxon>
        <taxon>Chordata</taxon>
        <taxon>Craniata</taxon>
        <taxon>Vertebrata</taxon>
        <taxon>Euteleostomi</taxon>
        <taxon>Actinopterygii</taxon>
        <taxon>Neopterygii</taxon>
        <taxon>Teleostei</taxon>
        <taxon>Neoteleostei</taxon>
        <taxon>Acanthomorphata</taxon>
        <taxon>Carangaria</taxon>
        <taxon>Carangaria incertae sedis</taxon>
        <taxon>Centropomidae</taxon>
        <taxon>Lates</taxon>
    </lineage>
</organism>
<keyword evidence="2" id="KW-1185">Reference proteome</keyword>
<dbReference type="EMBL" id="BRZM01000011">
    <property type="protein sequence ID" value="GLD51711.1"/>
    <property type="molecule type" value="Genomic_DNA"/>
</dbReference>
<evidence type="ECO:0000313" key="2">
    <source>
        <dbReference type="Proteomes" id="UP001279410"/>
    </source>
</evidence>
<name>A0AAD3MDI9_LATJO</name>
<accession>A0AAD3MDI9</accession>